<proteinExistence type="predicted"/>
<organism evidence="2 3">
    <name type="scientific">Dysgonomonas hofstadii</name>
    <dbReference type="NCBI Taxonomy" id="637886"/>
    <lineage>
        <taxon>Bacteria</taxon>
        <taxon>Pseudomonadati</taxon>
        <taxon>Bacteroidota</taxon>
        <taxon>Bacteroidia</taxon>
        <taxon>Bacteroidales</taxon>
        <taxon>Dysgonomonadaceae</taxon>
        <taxon>Dysgonomonas</taxon>
    </lineage>
</organism>
<sequence length="348" mass="39794">MRNSFCFLLSLILLIVSCSDDNDEQSPIPEPTPNPEKVNPYKTGADLSCSKSLHWENKGLSENYYMLGYGFDATGKYAHPAWVRNKIIDVDSYEADSEGSASLFKVLSGSAEINIFGTKKECLTNLASLAGFDKSEINKHKNLFKATFESTFVNDTSYPNLDYYYSGYSSVSAIYLARFIYSSRYMNKYLTEAFKSDLQSLSADQIIIKYGTHLLTEVYVGMRIDYLYRANSSDRDVLNRWSGYNAFYYFQIPTSGLTVYKPDIENPQKENIYIEVVDGRQAKPNSWMIDITNYEGTPVTFEGWGKTENTDLALVNFTDKALIPIYELVQDMTKKEELRKAYEKYLNE</sequence>
<name>A0A840CMP0_9BACT</name>
<dbReference type="InterPro" id="IPR020864">
    <property type="entry name" value="MACPF"/>
</dbReference>
<evidence type="ECO:0000313" key="2">
    <source>
        <dbReference type="EMBL" id="MBB4034784.1"/>
    </source>
</evidence>
<evidence type="ECO:0000259" key="1">
    <source>
        <dbReference type="Pfam" id="PF01823"/>
    </source>
</evidence>
<dbReference type="Pfam" id="PF01823">
    <property type="entry name" value="MACPF"/>
    <property type="match status" value="1"/>
</dbReference>
<evidence type="ECO:0000313" key="3">
    <source>
        <dbReference type="Proteomes" id="UP000555103"/>
    </source>
</evidence>
<dbReference type="RefSeq" id="WP_183305731.1">
    <property type="nucleotide sequence ID" value="NZ_JACIEP010000002.1"/>
</dbReference>
<reference evidence="2 3" key="1">
    <citation type="submission" date="2020-08" db="EMBL/GenBank/DDBJ databases">
        <title>Genomic Encyclopedia of Type Strains, Phase IV (KMG-IV): sequencing the most valuable type-strain genomes for metagenomic binning, comparative biology and taxonomic classification.</title>
        <authorList>
            <person name="Goeker M."/>
        </authorList>
    </citation>
    <scope>NUCLEOTIDE SEQUENCE [LARGE SCALE GENOMIC DNA]</scope>
    <source>
        <strain evidence="2 3">DSM 104969</strain>
    </source>
</reference>
<dbReference type="AlphaFoldDB" id="A0A840CMP0"/>
<dbReference type="EMBL" id="JACIEP010000002">
    <property type="protein sequence ID" value="MBB4034784.1"/>
    <property type="molecule type" value="Genomic_DNA"/>
</dbReference>
<dbReference type="PROSITE" id="PS51257">
    <property type="entry name" value="PROKAR_LIPOPROTEIN"/>
    <property type="match status" value="1"/>
</dbReference>
<feature type="domain" description="MACPF" evidence="1">
    <location>
        <begin position="187"/>
        <end position="345"/>
    </location>
</feature>
<gene>
    <name evidence="2" type="ORF">GGR21_000671</name>
</gene>
<dbReference type="Proteomes" id="UP000555103">
    <property type="component" value="Unassembled WGS sequence"/>
</dbReference>
<comment type="caution">
    <text evidence="2">The sequence shown here is derived from an EMBL/GenBank/DDBJ whole genome shotgun (WGS) entry which is preliminary data.</text>
</comment>
<accession>A0A840CMP0</accession>
<protein>
    <recommendedName>
        <fullName evidence="1">MACPF domain-containing protein</fullName>
    </recommendedName>
</protein>
<keyword evidence="3" id="KW-1185">Reference proteome</keyword>